<feature type="chain" id="PRO_5020301741" description="Tetratricopeptide repeat protein" evidence="2">
    <location>
        <begin position="20"/>
        <end position="341"/>
    </location>
</feature>
<evidence type="ECO:0000313" key="4">
    <source>
        <dbReference type="Proteomes" id="UP000295781"/>
    </source>
</evidence>
<protein>
    <recommendedName>
        <fullName evidence="5">Tetratricopeptide repeat protein</fullName>
    </recommendedName>
</protein>
<keyword evidence="1" id="KW-1133">Transmembrane helix</keyword>
<evidence type="ECO:0000256" key="2">
    <source>
        <dbReference type="SAM" id="SignalP"/>
    </source>
</evidence>
<accession>A0A4V0NEZ6</accession>
<organism evidence="3 4">
    <name type="scientific">Sorangium cellulosum</name>
    <name type="common">Polyangium cellulosum</name>
    <dbReference type="NCBI Taxonomy" id="56"/>
    <lineage>
        <taxon>Bacteria</taxon>
        <taxon>Pseudomonadati</taxon>
        <taxon>Myxococcota</taxon>
        <taxon>Polyangia</taxon>
        <taxon>Polyangiales</taxon>
        <taxon>Polyangiaceae</taxon>
        <taxon>Sorangium</taxon>
    </lineage>
</organism>
<dbReference type="SUPFAM" id="SSF48452">
    <property type="entry name" value="TPR-like"/>
    <property type="match status" value="1"/>
</dbReference>
<dbReference type="Proteomes" id="UP000295781">
    <property type="component" value="Chromosome"/>
</dbReference>
<keyword evidence="2" id="KW-0732">Signal</keyword>
<feature type="signal peptide" evidence="2">
    <location>
        <begin position="1"/>
        <end position="19"/>
    </location>
</feature>
<keyword evidence="1" id="KW-0472">Membrane</keyword>
<sequence>MRAVLLGLALAGAAAPAGAAEPEQLFEKGMADLAAGRLEAACPALRKSYRLERRPRTLFHLAECEERAGRIATAALHYDEYLDALERLSPPEQRDEAERQKLALSRRDKIDADIPWVTFRLPETAPKGTKVTRSSKASPDAVPVVLGVPVPIDPGEHWVRTEAPGGPPRDKRFFVNRKQRLTIELTVAQPGDEARMVRYSPPIAPVRAVLPPVVEDGLPARRLVAYIAGGVGLAGLATGAIAGAVTWGQKGTIEKNCGGGFCNAQGESAADLAGTMGTVSTVAFPIGLVGLVTAVVLFATEPDQARLGSGHPPRIAERPTPLIAVSASGRPEGYVGARWTW</sequence>
<keyword evidence="1" id="KW-0812">Transmembrane</keyword>
<evidence type="ECO:0000313" key="3">
    <source>
        <dbReference type="EMBL" id="AUX27902.1"/>
    </source>
</evidence>
<dbReference type="OrthoDB" id="5506976at2"/>
<dbReference type="AlphaFoldDB" id="A0A4V0NEZ6"/>
<dbReference type="EMBL" id="CP012670">
    <property type="protein sequence ID" value="AUX27902.1"/>
    <property type="molecule type" value="Genomic_DNA"/>
</dbReference>
<feature type="transmembrane region" description="Helical" evidence="1">
    <location>
        <begin position="282"/>
        <end position="300"/>
    </location>
</feature>
<reference evidence="3 4" key="1">
    <citation type="submission" date="2015-09" db="EMBL/GenBank/DDBJ databases">
        <title>Sorangium comparison.</title>
        <authorList>
            <person name="Zaburannyi N."/>
            <person name="Bunk B."/>
            <person name="Overmann J."/>
            <person name="Mueller R."/>
        </authorList>
    </citation>
    <scope>NUCLEOTIDE SEQUENCE [LARGE SCALE GENOMIC DNA]</scope>
    <source>
        <strain evidence="3 4">So ceGT47</strain>
    </source>
</reference>
<dbReference type="Gene3D" id="1.25.40.10">
    <property type="entry name" value="Tetratricopeptide repeat domain"/>
    <property type="match status" value="1"/>
</dbReference>
<gene>
    <name evidence="3" type="ORF">SOCEGT47_085020</name>
</gene>
<evidence type="ECO:0008006" key="5">
    <source>
        <dbReference type="Google" id="ProtNLM"/>
    </source>
</evidence>
<proteinExistence type="predicted"/>
<name>A0A4V0NEZ6_SORCE</name>
<evidence type="ECO:0000256" key="1">
    <source>
        <dbReference type="SAM" id="Phobius"/>
    </source>
</evidence>
<dbReference type="RefSeq" id="WP_129356358.1">
    <property type="nucleotide sequence ID" value="NZ_CP012670.1"/>
</dbReference>
<dbReference type="InterPro" id="IPR011990">
    <property type="entry name" value="TPR-like_helical_dom_sf"/>
</dbReference>